<dbReference type="PROSITE" id="PS00758">
    <property type="entry name" value="ARGE_DAPE_CPG2_1"/>
    <property type="match status" value="1"/>
</dbReference>
<dbReference type="Gene3D" id="3.40.630.10">
    <property type="entry name" value="Zn peptidases"/>
    <property type="match status" value="1"/>
</dbReference>
<dbReference type="InterPro" id="IPR017150">
    <property type="entry name" value="Pept_M20_glutamate_carboxypep"/>
</dbReference>
<organism evidence="6 7">
    <name type="scientific">Gracilibacillus xinjiangensis</name>
    <dbReference type="NCBI Taxonomy" id="1193282"/>
    <lineage>
        <taxon>Bacteria</taxon>
        <taxon>Bacillati</taxon>
        <taxon>Bacillota</taxon>
        <taxon>Bacilli</taxon>
        <taxon>Bacillales</taxon>
        <taxon>Bacillaceae</taxon>
        <taxon>Gracilibacillus</taxon>
    </lineage>
</organism>
<dbReference type="PANTHER" id="PTHR43808:SF9">
    <property type="entry name" value="BLL0789 PROTEIN"/>
    <property type="match status" value="1"/>
</dbReference>
<dbReference type="PANTHER" id="PTHR43808">
    <property type="entry name" value="ACETYLORNITHINE DEACETYLASE"/>
    <property type="match status" value="1"/>
</dbReference>
<evidence type="ECO:0000313" key="6">
    <source>
        <dbReference type="EMBL" id="MFC4404435.1"/>
    </source>
</evidence>
<dbReference type="Proteomes" id="UP001595882">
    <property type="component" value="Unassembled WGS sequence"/>
</dbReference>
<dbReference type="CDD" id="cd03885">
    <property type="entry name" value="M20_CPDG2"/>
    <property type="match status" value="1"/>
</dbReference>
<keyword evidence="3" id="KW-0378">Hydrolase</keyword>
<dbReference type="Gene3D" id="3.30.70.360">
    <property type="match status" value="1"/>
</dbReference>
<dbReference type="SUPFAM" id="SSF55031">
    <property type="entry name" value="Bacterial exopeptidase dimerisation domain"/>
    <property type="match status" value="1"/>
</dbReference>
<dbReference type="Pfam" id="PF01546">
    <property type="entry name" value="Peptidase_M20"/>
    <property type="match status" value="1"/>
</dbReference>
<protein>
    <submittedName>
        <fullName evidence="6">M20 family metallopeptidase</fullName>
    </submittedName>
</protein>
<dbReference type="RefSeq" id="WP_390253097.1">
    <property type="nucleotide sequence ID" value="NZ_JBHSDT010000008.1"/>
</dbReference>
<keyword evidence="2" id="KW-0479">Metal-binding</keyword>
<evidence type="ECO:0000259" key="5">
    <source>
        <dbReference type="Pfam" id="PF07687"/>
    </source>
</evidence>
<evidence type="ECO:0000256" key="1">
    <source>
        <dbReference type="ARBA" id="ARBA00001947"/>
    </source>
</evidence>
<gene>
    <name evidence="6" type="ORF">ACFOY7_15305</name>
</gene>
<keyword evidence="4" id="KW-0862">Zinc</keyword>
<accession>A0ABV8WX43</accession>
<sequence>MNEYFNQHQDDMLDLLEQLVNIDSGSYDKDGVNLIGDKMETLYQELGLQIQKHKQKDFGNHLSIHSMKCKGKSPSILIIAHMDTVFEKGTAAKRPFRIKNNRAYGPGVIDMKASLVSVYYTMKALKKYNSKAFHEVEILLTSDEEAGSISSRKLIEEKAVGKKFALVMEPARKNGAIVSARRGKGHYTLEVIGKAAHSGIEPERGRSAIEELAHKIIQLYEITDEEAGIHVNVGLIEGGSSVNTISDHATAEIDVRFRNKEQAKVIEKQIEEISATTEVDGTKVLIDGEINRPPMEKTEKTERLLKIIKRVGNELQINIMDTETGGGSDASFPAALGIPTVDGLGPVGGNAHREDEYLELESFIPRTLLLAQVIEKLAIKIINKKEKSIS</sequence>
<evidence type="ECO:0000256" key="2">
    <source>
        <dbReference type="ARBA" id="ARBA00022723"/>
    </source>
</evidence>
<dbReference type="EMBL" id="JBHSDT010000008">
    <property type="protein sequence ID" value="MFC4404435.1"/>
    <property type="molecule type" value="Genomic_DNA"/>
</dbReference>
<evidence type="ECO:0000313" key="7">
    <source>
        <dbReference type="Proteomes" id="UP001595882"/>
    </source>
</evidence>
<dbReference type="Pfam" id="PF07687">
    <property type="entry name" value="M20_dimer"/>
    <property type="match status" value="1"/>
</dbReference>
<comment type="cofactor">
    <cofactor evidence="1">
        <name>Zn(2+)</name>
        <dbReference type="ChEBI" id="CHEBI:29105"/>
    </cofactor>
</comment>
<dbReference type="InterPro" id="IPR011650">
    <property type="entry name" value="Peptidase_M20_dimer"/>
</dbReference>
<dbReference type="InterPro" id="IPR036264">
    <property type="entry name" value="Bact_exopeptidase_dim_dom"/>
</dbReference>
<dbReference type="InterPro" id="IPR001261">
    <property type="entry name" value="ArgE/DapE_CS"/>
</dbReference>
<feature type="domain" description="Peptidase M20 dimerisation" evidence="5">
    <location>
        <begin position="180"/>
        <end position="278"/>
    </location>
</feature>
<evidence type="ECO:0000256" key="3">
    <source>
        <dbReference type="ARBA" id="ARBA00022801"/>
    </source>
</evidence>
<evidence type="ECO:0000256" key="4">
    <source>
        <dbReference type="ARBA" id="ARBA00022833"/>
    </source>
</evidence>
<reference evidence="7" key="1">
    <citation type="journal article" date="2019" name="Int. J. Syst. Evol. Microbiol.">
        <title>The Global Catalogue of Microorganisms (GCM) 10K type strain sequencing project: providing services to taxonomists for standard genome sequencing and annotation.</title>
        <authorList>
            <consortium name="The Broad Institute Genomics Platform"/>
            <consortium name="The Broad Institute Genome Sequencing Center for Infectious Disease"/>
            <person name="Wu L."/>
            <person name="Ma J."/>
        </authorList>
    </citation>
    <scope>NUCLEOTIDE SEQUENCE [LARGE SCALE GENOMIC DNA]</scope>
    <source>
        <strain evidence="7">CCUG 37865</strain>
    </source>
</reference>
<dbReference type="InterPro" id="IPR002933">
    <property type="entry name" value="Peptidase_M20"/>
</dbReference>
<dbReference type="PIRSF" id="PIRSF037238">
    <property type="entry name" value="Carboxypeptidase_G2"/>
    <property type="match status" value="1"/>
</dbReference>
<proteinExistence type="predicted"/>
<dbReference type="InterPro" id="IPR050072">
    <property type="entry name" value="Peptidase_M20A"/>
</dbReference>
<comment type="caution">
    <text evidence="6">The sequence shown here is derived from an EMBL/GenBank/DDBJ whole genome shotgun (WGS) entry which is preliminary data.</text>
</comment>
<dbReference type="SUPFAM" id="SSF53187">
    <property type="entry name" value="Zn-dependent exopeptidases"/>
    <property type="match status" value="1"/>
</dbReference>
<name>A0ABV8WX43_9BACI</name>
<keyword evidence="7" id="KW-1185">Reference proteome</keyword>